<comment type="similarity">
    <text evidence="1">Belongs to the AAA ATPase family. RarA/MGS1/WRNIP1 subfamily.</text>
</comment>
<dbReference type="GO" id="GO:0006261">
    <property type="term" value="P:DNA-templated DNA replication"/>
    <property type="evidence" value="ECO:0007669"/>
    <property type="project" value="TreeGrafter"/>
</dbReference>
<dbReference type="SUPFAM" id="SSF48019">
    <property type="entry name" value="post-AAA+ oligomerization domain-like"/>
    <property type="match status" value="1"/>
</dbReference>
<dbReference type="Gene3D" id="1.10.3710.10">
    <property type="entry name" value="DNA polymerase III clamp loader subunits, C-terminal domain"/>
    <property type="match status" value="1"/>
</dbReference>
<dbReference type="PANTHER" id="PTHR13779">
    <property type="entry name" value="WERNER HELICASE-INTERACTING PROTEIN 1 FAMILY MEMBER"/>
    <property type="match status" value="1"/>
</dbReference>
<feature type="domain" description="AAA+ ATPase" evidence="4">
    <location>
        <begin position="39"/>
        <end position="162"/>
    </location>
</feature>
<dbReference type="InterPro" id="IPR032423">
    <property type="entry name" value="AAA_assoc_2"/>
</dbReference>
<protein>
    <submittedName>
        <fullName evidence="5">Replication-associated recombination protein A</fullName>
    </submittedName>
</protein>
<dbReference type="GO" id="GO:0008047">
    <property type="term" value="F:enzyme activator activity"/>
    <property type="evidence" value="ECO:0007669"/>
    <property type="project" value="TreeGrafter"/>
</dbReference>
<evidence type="ECO:0000259" key="4">
    <source>
        <dbReference type="SMART" id="SM00382"/>
    </source>
</evidence>
<gene>
    <name evidence="5" type="ORF">HER12_01915</name>
</gene>
<evidence type="ECO:0000313" key="6">
    <source>
        <dbReference type="Proteomes" id="UP000584587"/>
    </source>
</evidence>
<dbReference type="InterPro" id="IPR003593">
    <property type="entry name" value="AAA+_ATPase"/>
</dbReference>
<dbReference type="GO" id="GO:0017116">
    <property type="term" value="F:single-stranded DNA helicase activity"/>
    <property type="evidence" value="ECO:0007669"/>
    <property type="project" value="TreeGrafter"/>
</dbReference>
<dbReference type="Gene3D" id="1.10.8.60">
    <property type="match status" value="1"/>
</dbReference>
<dbReference type="GO" id="GO:0000731">
    <property type="term" value="P:DNA synthesis involved in DNA repair"/>
    <property type="evidence" value="ECO:0007669"/>
    <property type="project" value="TreeGrafter"/>
</dbReference>
<evidence type="ECO:0000256" key="2">
    <source>
        <dbReference type="ARBA" id="ARBA00022741"/>
    </source>
</evidence>
<dbReference type="SMART" id="SM00382">
    <property type="entry name" value="AAA"/>
    <property type="match status" value="1"/>
</dbReference>
<dbReference type="Pfam" id="PF16193">
    <property type="entry name" value="AAA_assoc_2"/>
    <property type="match status" value="1"/>
</dbReference>
<keyword evidence="3" id="KW-0067">ATP-binding</keyword>
<proteinExistence type="inferred from homology"/>
<name>A0A846UDC1_9MOLU</name>
<dbReference type="Gene3D" id="3.40.50.300">
    <property type="entry name" value="P-loop containing nucleotide triphosphate hydrolases"/>
    <property type="match status" value="1"/>
</dbReference>
<dbReference type="Pfam" id="PF00004">
    <property type="entry name" value="AAA"/>
    <property type="match status" value="1"/>
</dbReference>
<dbReference type="RefSeq" id="WP_168104990.1">
    <property type="nucleotide sequence ID" value="NZ_CP051215.1"/>
</dbReference>
<comment type="caution">
    <text evidence="5">The sequence shown here is derived from an EMBL/GenBank/DDBJ whole genome shotgun (WGS) entry which is preliminary data.</text>
</comment>
<dbReference type="CDD" id="cd00009">
    <property type="entry name" value="AAA"/>
    <property type="match status" value="1"/>
</dbReference>
<sequence>MLEPLATILRPKTLTDVIGQTHLVNSENGVIFKIIEKQFLPSLVLHGLPGTGKTSLAQVIAQELKIPFAVFNAAIDKKQDLEKIFNLAKKEKNYLLIIEEIQRMNRDRQDLLLQYLEQGTFTLIACTSENPYFVVNPALRSRCLIVELKPISDGEMFIGLKRVIKENKIFKLNITDQALKMICTLASGDLRVAINILELSNNLYPKTKIDIKLISNIVPKASSWNFKEGNEHHDLKSALQKSIRGSDVDAAIYYLARLLASGDYEALLRRMLIIAYEDIALGNPAVCLRVQGAIAAFRQIGMPEGIIPLGLAVVEMALSEKSNSTNQAIQKAYQDVLDGKIYPIPDYLRSGVSISKKKNYKYPPNFKNSYVKQQYLPDELVNVSYYVPKDTSLYEKKINQLYQQFTNKIN</sequence>
<dbReference type="InterPro" id="IPR051314">
    <property type="entry name" value="AAA_ATPase_RarA/MGS1/WRNIP1"/>
</dbReference>
<dbReference type="Gene3D" id="1.20.272.10">
    <property type="match status" value="1"/>
</dbReference>
<dbReference type="AlphaFoldDB" id="A0A846UDC1"/>
<keyword evidence="2" id="KW-0547">Nucleotide-binding</keyword>
<evidence type="ECO:0000256" key="3">
    <source>
        <dbReference type="ARBA" id="ARBA00022840"/>
    </source>
</evidence>
<dbReference type="InterPro" id="IPR008921">
    <property type="entry name" value="DNA_pol3_clamp-load_cplx_C"/>
</dbReference>
<dbReference type="GO" id="GO:0005524">
    <property type="term" value="F:ATP binding"/>
    <property type="evidence" value="ECO:0007669"/>
    <property type="project" value="UniProtKB-KW"/>
</dbReference>
<accession>A0A846UDC1</accession>
<dbReference type="Proteomes" id="UP000584587">
    <property type="component" value="Unassembled WGS sequence"/>
</dbReference>
<dbReference type="GO" id="GO:0003677">
    <property type="term" value="F:DNA binding"/>
    <property type="evidence" value="ECO:0007669"/>
    <property type="project" value="InterPro"/>
</dbReference>
<evidence type="ECO:0000256" key="1">
    <source>
        <dbReference type="ARBA" id="ARBA00008959"/>
    </source>
</evidence>
<dbReference type="GO" id="GO:0016887">
    <property type="term" value="F:ATP hydrolysis activity"/>
    <property type="evidence" value="ECO:0007669"/>
    <property type="project" value="InterPro"/>
</dbReference>
<dbReference type="SUPFAM" id="SSF52540">
    <property type="entry name" value="P-loop containing nucleoside triphosphate hydrolases"/>
    <property type="match status" value="1"/>
</dbReference>
<evidence type="ECO:0000313" key="5">
    <source>
        <dbReference type="EMBL" id="NKE38508.1"/>
    </source>
</evidence>
<keyword evidence="6" id="KW-1185">Reference proteome</keyword>
<reference evidence="5 6" key="1">
    <citation type="submission" date="2020-04" db="EMBL/GenBank/DDBJ databases">
        <title>Complete genome sequence of Spiroplasma platyhelix ATCC 51748, an insect isolate.</title>
        <authorList>
            <person name="Green E.A."/>
            <person name="Klassen J.L."/>
        </authorList>
    </citation>
    <scope>NUCLEOTIDE SEQUENCE [LARGE SCALE GENOMIC DNA]</scope>
    <source>
        <strain evidence="5 6">PALS-1</strain>
    </source>
</reference>
<dbReference type="InterPro" id="IPR027417">
    <property type="entry name" value="P-loop_NTPase"/>
</dbReference>
<organism evidence="5 6">
    <name type="scientific">Spiroplasma platyhelix PALS-1</name>
    <dbReference type="NCBI Taxonomy" id="1276218"/>
    <lineage>
        <taxon>Bacteria</taxon>
        <taxon>Bacillati</taxon>
        <taxon>Mycoplasmatota</taxon>
        <taxon>Mollicutes</taxon>
        <taxon>Entomoplasmatales</taxon>
        <taxon>Spiroplasmataceae</taxon>
        <taxon>Spiroplasma</taxon>
    </lineage>
</organism>
<dbReference type="PANTHER" id="PTHR13779:SF7">
    <property type="entry name" value="ATPASE WRNIP1"/>
    <property type="match status" value="1"/>
</dbReference>
<dbReference type="EMBL" id="JAAVVK010000002">
    <property type="protein sequence ID" value="NKE38508.1"/>
    <property type="molecule type" value="Genomic_DNA"/>
</dbReference>
<dbReference type="CDD" id="cd18139">
    <property type="entry name" value="HLD_clamp_RarA"/>
    <property type="match status" value="1"/>
</dbReference>
<dbReference type="Pfam" id="PF12002">
    <property type="entry name" value="MgsA_C"/>
    <property type="match status" value="1"/>
</dbReference>
<dbReference type="InterPro" id="IPR021886">
    <property type="entry name" value="MgsA_C"/>
</dbReference>
<dbReference type="InterPro" id="IPR003959">
    <property type="entry name" value="ATPase_AAA_core"/>
</dbReference>